<accession>A0A2T0ADX8</accession>
<keyword evidence="5 7" id="KW-0472">Membrane</keyword>
<feature type="transmembrane region" description="Helical" evidence="7">
    <location>
        <begin position="318"/>
        <end position="335"/>
    </location>
</feature>
<dbReference type="GO" id="GO:0016020">
    <property type="term" value="C:membrane"/>
    <property type="evidence" value="ECO:0007669"/>
    <property type="project" value="UniProtKB-SubCell"/>
</dbReference>
<evidence type="ECO:0000256" key="7">
    <source>
        <dbReference type="SAM" id="Phobius"/>
    </source>
</evidence>
<dbReference type="AlphaFoldDB" id="A0A2T0ADX8"/>
<feature type="transmembrane region" description="Helical" evidence="7">
    <location>
        <begin position="434"/>
        <end position="455"/>
    </location>
</feature>
<feature type="domain" description="Major facilitator superfamily (MFS) profile" evidence="8">
    <location>
        <begin position="46"/>
        <end position="460"/>
    </location>
</feature>
<evidence type="ECO:0000256" key="4">
    <source>
        <dbReference type="ARBA" id="ARBA00022989"/>
    </source>
</evidence>
<protein>
    <submittedName>
        <fullName evidence="9">MFS general substrate transporter</fullName>
    </submittedName>
</protein>
<proteinExistence type="predicted"/>
<evidence type="ECO:0000256" key="5">
    <source>
        <dbReference type="ARBA" id="ARBA00023136"/>
    </source>
</evidence>
<feature type="transmembrane region" description="Helical" evidence="7">
    <location>
        <begin position="172"/>
        <end position="195"/>
    </location>
</feature>
<feature type="transmembrane region" description="Helical" evidence="7">
    <location>
        <begin position="402"/>
        <end position="422"/>
    </location>
</feature>
<dbReference type="InterPro" id="IPR020846">
    <property type="entry name" value="MFS_dom"/>
</dbReference>
<sequence length="492" mass="54539">MSSIDTEKRQSPPASHKGRQQASSHGFTAADWELDKAAVRRLDWTVLPLCAIVYLLNFLDRSNIGNAKVAGLAKDLHLTPHQYLVALTCTYVLYIVFELPSNLLLKKVGAHFMLPGMVTLWGICCCMTGFVQNYGGLVAARLILGMLEGGVFPGLVLYLSSFYRRHELQTRISLFFSAASLSGAFSGLLAAAIINLDGKGGQEGWRWIFFLEGGFTALFGILLFFLLPGSPSTSRFLTAEHKAHIERRLQLDSPAGTTDFEETFSWREVNKAATSPHVVFLLVALFGNGMTLYAFSYFTPTIVATFKYTTVQTQLLTVPPFVCAFLMTMFNAWWSDRYGRRGLCVILMSLLSLVGYIMFLKSLSTAVRYVSLFLAITGVYSTAPALVTWLPNNSAGHYRKATAVALGFIMTNSGGIASTWLFPTNEGPRYYKATSVLISMTLVVALFASLNLLYLRRENAKKALLREANGGEVDAESWREKGDRHEHFVYSM</sequence>
<dbReference type="Pfam" id="PF07690">
    <property type="entry name" value="MFS_1"/>
    <property type="match status" value="1"/>
</dbReference>
<feature type="transmembrane region" description="Helical" evidence="7">
    <location>
        <begin position="207"/>
        <end position="227"/>
    </location>
</feature>
<feature type="transmembrane region" description="Helical" evidence="7">
    <location>
        <begin position="366"/>
        <end position="390"/>
    </location>
</feature>
<evidence type="ECO:0000256" key="1">
    <source>
        <dbReference type="ARBA" id="ARBA00004141"/>
    </source>
</evidence>
<dbReference type="InterPro" id="IPR011701">
    <property type="entry name" value="MFS"/>
</dbReference>
<evidence type="ECO:0000256" key="2">
    <source>
        <dbReference type="ARBA" id="ARBA00022448"/>
    </source>
</evidence>
<feature type="transmembrane region" description="Helical" evidence="7">
    <location>
        <begin position="42"/>
        <end position="59"/>
    </location>
</feature>
<dbReference type="OrthoDB" id="2985014at2759"/>
<dbReference type="InterPro" id="IPR036259">
    <property type="entry name" value="MFS_trans_sf"/>
</dbReference>
<dbReference type="Proteomes" id="UP000239560">
    <property type="component" value="Unassembled WGS sequence"/>
</dbReference>
<dbReference type="FunFam" id="1.20.1250.20:FF:000013">
    <property type="entry name" value="MFS general substrate transporter"/>
    <property type="match status" value="1"/>
</dbReference>
<feature type="transmembrane region" description="Helical" evidence="7">
    <location>
        <begin position="278"/>
        <end position="298"/>
    </location>
</feature>
<comment type="caution">
    <text evidence="9">The sequence shown here is derived from an EMBL/GenBank/DDBJ whole genome shotgun (WGS) entry which is preliminary data.</text>
</comment>
<evidence type="ECO:0000256" key="3">
    <source>
        <dbReference type="ARBA" id="ARBA00022692"/>
    </source>
</evidence>
<comment type="subcellular location">
    <subcellularLocation>
        <location evidence="1">Membrane</location>
        <topology evidence="1">Multi-pass membrane protein</topology>
    </subcellularLocation>
</comment>
<feature type="region of interest" description="Disordered" evidence="6">
    <location>
        <begin position="1"/>
        <end position="24"/>
    </location>
</feature>
<keyword evidence="2" id="KW-0813">Transport</keyword>
<dbReference type="EMBL" id="LCTV02000003">
    <property type="protein sequence ID" value="PRQ76216.1"/>
    <property type="molecule type" value="Genomic_DNA"/>
</dbReference>
<evidence type="ECO:0000256" key="6">
    <source>
        <dbReference type="SAM" id="MobiDB-lite"/>
    </source>
</evidence>
<feature type="transmembrane region" description="Helical" evidence="7">
    <location>
        <begin position="83"/>
        <end position="105"/>
    </location>
</feature>
<dbReference type="Gene3D" id="1.20.1250.20">
    <property type="entry name" value="MFS general substrate transporter like domains"/>
    <property type="match status" value="2"/>
</dbReference>
<evidence type="ECO:0000313" key="9">
    <source>
        <dbReference type="EMBL" id="PRQ76216.1"/>
    </source>
</evidence>
<dbReference type="GO" id="GO:0022857">
    <property type="term" value="F:transmembrane transporter activity"/>
    <property type="evidence" value="ECO:0007669"/>
    <property type="project" value="InterPro"/>
</dbReference>
<reference evidence="9 10" key="1">
    <citation type="journal article" date="2018" name="Elife">
        <title>Functional genomics of lipid metabolism in the oleaginous yeast Rhodosporidium toruloides.</title>
        <authorList>
            <person name="Coradetti S.T."/>
            <person name="Pinel D."/>
            <person name="Geiselman G."/>
            <person name="Ito M."/>
            <person name="Mondo S."/>
            <person name="Reilly M.C."/>
            <person name="Cheng Y.F."/>
            <person name="Bauer S."/>
            <person name="Grigoriev I."/>
            <person name="Gladden J.M."/>
            <person name="Simmons B.A."/>
            <person name="Brem R."/>
            <person name="Arkin A.P."/>
            <person name="Skerker J.M."/>
        </authorList>
    </citation>
    <scope>NUCLEOTIDE SEQUENCE [LARGE SCALE GENOMIC DNA]</scope>
    <source>
        <strain evidence="9 10">NBRC 0880</strain>
    </source>
</reference>
<gene>
    <name evidence="9" type="ORF">AAT19DRAFT_13238</name>
</gene>
<dbReference type="FunFam" id="1.20.1250.20:FF:000034">
    <property type="entry name" value="MFS general substrate transporter"/>
    <property type="match status" value="1"/>
</dbReference>
<keyword evidence="4 7" id="KW-1133">Transmembrane helix</keyword>
<name>A0A2T0ADX8_RHOTO</name>
<keyword evidence="3 7" id="KW-0812">Transmembrane</keyword>
<feature type="transmembrane region" description="Helical" evidence="7">
    <location>
        <begin position="138"/>
        <end position="160"/>
    </location>
</feature>
<feature type="transmembrane region" description="Helical" evidence="7">
    <location>
        <begin position="112"/>
        <end position="132"/>
    </location>
</feature>
<organism evidence="9 10">
    <name type="scientific">Rhodotorula toruloides</name>
    <name type="common">Yeast</name>
    <name type="synonym">Rhodosporidium toruloides</name>
    <dbReference type="NCBI Taxonomy" id="5286"/>
    <lineage>
        <taxon>Eukaryota</taxon>
        <taxon>Fungi</taxon>
        <taxon>Dikarya</taxon>
        <taxon>Basidiomycota</taxon>
        <taxon>Pucciniomycotina</taxon>
        <taxon>Microbotryomycetes</taxon>
        <taxon>Sporidiobolales</taxon>
        <taxon>Sporidiobolaceae</taxon>
        <taxon>Rhodotorula</taxon>
    </lineage>
</organism>
<dbReference type="SUPFAM" id="SSF103473">
    <property type="entry name" value="MFS general substrate transporter"/>
    <property type="match status" value="1"/>
</dbReference>
<feature type="compositionally biased region" description="Basic and acidic residues" evidence="6">
    <location>
        <begin position="1"/>
        <end position="10"/>
    </location>
</feature>
<evidence type="ECO:0000259" key="8">
    <source>
        <dbReference type="PROSITE" id="PS50850"/>
    </source>
</evidence>
<dbReference type="PROSITE" id="PS50850">
    <property type="entry name" value="MFS"/>
    <property type="match status" value="1"/>
</dbReference>
<dbReference type="PANTHER" id="PTHR43791:SF85">
    <property type="entry name" value="TRANSPORTER, PUTATIVE (AFU_ORTHOLOGUE AFUA_6G00710)-RELATED"/>
    <property type="match status" value="1"/>
</dbReference>
<feature type="transmembrane region" description="Helical" evidence="7">
    <location>
        <begin position="342"/>
        <end position="360"/>
    </location>
</feature>
<dbReference type="PANTHER" id="PTHR43791">
    <property type="entry name" value="PERMEASE-RELATED"/>
    <property type="match status" value="1"/>
</dbReference>
<evidence type="ECO:0000313" key="10">
    <source>
        <dbReference type="Proteomes" id="UP000239560"/>
    </source>
</evidence>